<sequence length="93" mass="10645">MKGLKEPIPNSVEILSPSEVMLKKCTSSGRCVKTPRRLDLLNQICYELSLFTKTQRWGGCCVLVKRSEVIVSITYYDEVSDCFRCGTLFRYLV</sequence>
<gene>
    <name evidence="1" type="ORF">AVEN_40252_1</name>
</gene>
<dbReference type="OrthoDB" id="10564440at2759"/>
<evidence type="ECO:0000313" key="1">
    <source>
        <dbReference type="EMBL" id="GBN46692.1"/>
    </source>
</evidence>
<dbReference type="AlphaFoldDB" id="A0A4Y2P6L4"/>
<organism evidence="1 2">
    <name type="scientific">Araneus ventricosus</name>
    <name type="common">Orbweaver spider</name>
    <name type="synonym">Epeira ventricosa</name>
    <dbReference type="NCBI Taxonomy" id="182803"/>
    <lineage>
        <taxon>Eukaryota</taxon>
        <taxon>Metazoa</taxon>
        <taxon>Ecdysozoa</taxon>
        <taxon>Arthropoda</taxon>
        <taxon>Chelicerata</taxon>
        <taxon>Arachnida</taxon>
        <taxon>Araneae</taxon>
        <taxon>Araneomorphae</taxon>
        <taxon>Entelegynae</taxon>
        <taxon>Araneoidea</taxon>
        <taxon>Araneidae</taxon>
        <taxon>Araneus</taxon>
    </lineage>
</organism>
<accession>A0A4Y2P6L4</accession>
<protein>
    <submittedName>
        <fullName evidence="1">Uncharacterized protein</fullName>
    </submittedName>
</protein>
<dbReference type="Proteomes" id="UP000499080">
    <property type="component" value="Unassembled WGS sequence"/>
</dbReference>
<name>A0A4Y2P6L4_ARAVE</name>
<reference evidence="1 2" key="1">
    <citation type="journal article" date="2019" name="Sci. Rep.">
        <title>Orb-weaving spider Araneus ventricosus genome elucidates the spidroin gene catalogue.</title>
        <authorList>
            <person name="Kono N."/>
            <person name="Nakamura H."/>
            <person name="Ohtoshi R."/>
            <person name="Moran D.A.P."/>
            <person name="Shinohara A."/>
            <person name="Yoshida Y."/>
            <person name="Fujiwara M."/>
            <person name="Mori M."/>
            <person name="Tomita M."/>
            <person name="Arakawa K."/>
        </authorList>
    </citation>
    <scope>NUCLEOTIDE SEQUENCE [LARGE SCALE GENOMIC DNA]</scope>
</reference>
<keyword evidence="2" id="KW-1185">Reference proteome</keyword>
<proteinExistence type="predicted"/>
<evidence type="ECO:0000313" key="2">
    <source>
        <dbReference type="Proteomes" id="UP000499080"/>
    </source>
</evidence>
<comment type="caution">
    <text evidence="1">The sequence shown here is derived from an EMBL/GenBank/DDBJ whole genome shotgun (WGS) entry which is preliminary data.</text>
</comment>
<dbReference type="EMBL" id="BGPR01213286">
    <property type="protein sequence ID" value="GBN46692.1"/>
    <property type="molecule type" value="Genomic_DNA"/>
</dbReference>